<keyword evidence="2" id="KW-1133">Transmembrane helix</keyword>
<name>A0AAP0JZZ1_9MAGN</name>
<dbReference type="Proteomes" id="UP001420932">
    <property type="component" value="Unassembled WGS sequence"/>
</dbReference>
<comment type="caution">
    <text evidence="3">The sequence shown here is derived from an EMBL/GenBank/DDBJ whole genome shotgun (WGS) entry which is preliminary data.</text>
</comment>
<evidence type="ECO:0000313" key="3">
    <source>
        <dbReference type="EMBL" id="KAK9142760.1"/>
    </source>
</evidence>
<keyword evidence="2" id="KW-0812">Transmembrane</keyword>
<feature type="region of interest" description="Disordered" evidence="1">
    <location>
        <begin position="111"/>
        <end position="135"/>
    </location>
</feature>
<organism evidence="3 4">
    <name type="scientific">Stephania yunnanensis</name>
    <dbReference type="NCBI Taxonomy" id="152371"/>
    <lineage>
        <taxon>Eukaryota</taxon>
        <taxon>Viridiplantae</taxon>
        <taxon>Streptophyta</taxon>
        <taxon>Embryophyta</taxon>
        <taxon>Tracheophyta</taxon>
        <taxon>Spermatophyta</taxon>
        <taxon>Magnoliopsida</taxon>
        <taxon>Ranunculales</taxon>
        <taxon>Menispermaceae</taxon>
        <taxon>Menispermoideae</taxon>
        <taxon>Cissampelideae</taxon>
        <taxon>Stephania</taxon>
    </lineage>
</organism>
<evidence type="ECO:0000256" key="1">
    <source>
        <dbReference type="SAM" id="MobiDB-lite"/>
    </source>
</evidence>
<protein>
    <submittedName>
        <fullName evidence="3">Uncharacterized protein</fullName>
    </submittedName>
</protein>
<reference evidence="3 4" key="1">
    <citation type="submission" date="2024-01" db="EMBL/GenBank/DDBJ databases">
        <title>Genome assemblies of Stephania.</title>
        <authorList>
            <person name="Yang L."/>
        </authorList>
    </citation>
    <scope>NUCLEOTIDE SEQUENCE [LARGE SCALE GENOMIC DNA]</scope>
    <source>
        <strain evidence="3">YNDBR</strain>
        <tissue evidence="3">Leaf</tissue>
    </source>
</reference>
<dbReference type="EMBL" id="JBBNAF010000005">
    <property type="protein sequence ID" value="KAK9142760.1"/>
    <property type="molecule type" value="Genomic_DNA"/>
</dbReference>
<gene>
    <name evidence="3" type="ORF">Syun_012160</name>
</gene>
<sequence>MDALVSYSRSPFDVLCFILLYLALYGITWMIEGKTGLCFTEPIEILLTPLFSPSRYVVYSSCILCINRGGSSHGLRSTMASSTTNDEKWHAQVECQMAKMAKSHRRALKDMSATRERRINKGSHRALDEQAVAHD</sequence>
<keyword evidence="2" id="KW-0472">Membrane</keyword>
<dbReference type="AlphaFoldDB" id="A0AAP0JZZ1"/>
<evidence type="ECO:0000313" key="4">
    <source>
        <dbReference type="Proteomes" id="UP001420932"/>
    </source>
</evidence>
<evidence type="ECO:0000256" key="2">
    <source>
        <dbReference type="SAM" id="Phobius"/>
    </source>
</evidence>
<accession>A0AAP0JZZ1</accession>
<proteinExistence type="predicted"/>
<keyword evidence="4" id="KW-1185">Reference proteome</keyword>
<feature type="transmembrane region" description="Helical" evidence="2">
    <location>
        <begin position="12"/>
        <end position="31"/>
    </location>
</feature>